<dbReference type="PROSITE" id="PS51212">
    <property type="entry name" value="WSC"/>
    <property type="match status" value="2"/>
</dbReference>
<dbReference type="PANTHER" id="PTHR24269">
    <property type="entry name" value="KREMEN PROTEIN"/>
    <property type="match status" value="1"/>
</dbReference>
<evidence type="ECO:0000256" key="2">
    <source>
        <dbReference type="ARBA" id="ARBA00022692"/>
    </source>
</evidence>
<evidence type="ECO:0000259" key="9">
    <source>
        <dbReference type="PROSITE" id="PS51212"/>
    </source>
</evidence>
<keyword evidence="4" id="KW-1133">Transmembrane helix</keyword>
<feature type="compositionally biased region" description="Low complexity" evidence="7">
    <location>
        <begin position="247"/>
        <end position="474"/>
    </location>
</feature>
<dbReference type="GO" id="GO:0005886">
    <property type="term" value="C:plasma membrane"/>
    <property type="evidence" value="ECO:0007669"/>
    <property type="project" value="TreeGrafter"/>
</dbReference>
<protein>
    <submittedName>
        <fullName evidence="10">Copper radical oxidase</fullName>
    </submittedName>
</protein>
<dbReference type="RefSeq" id="XP_018708855.1">
    <property type="nucleotide sequence ID" value="XM_018844405.1"/>
</dbReference>
<keyword evidence="5" id="KW-0472">Membrane</keyword>
<dbReference type="Pfam" id="PF01822">
    <property type="entry name" value="WSC"/>
    <property type="match status" value="2"/>
</dbReference>
<dbReference type="EMBL" id="AZHB01000001">
    <property type="protein sequence ID" value="OAA73897.1"/>
    <property type="molecule type" value="Genomic_DNA"/>
</dbReference>
<dbReference type="Proteomes" id="UP000076744">
    <property type="component" value="Unassembled WGS sequence"/>
</dbReference>
<evidence type="ECO:0000256" key="1">
    <source>
        <dbReference type="ARBA" id="ARBA00004167"/>
    </source>
</evidence>
<evidence type="ECO:0000256" key="3">
    <source>
        <dbReference type="ARBA" id="ARBA00022729"/>
    </source>
</evidence>
<feature type="signal peptide" evidence="8">
    <location>
        <begin position="1"/>
        <end position="22"/>
    </location>
</feature>
<dbReference type="InterPro" id="IPR051836">
    <property type="entry name" value="Kremen_rcpt"/>
</dbReference>
<dbReference type="SMART" id="SM00321">
    <property type="entry name" value="WSC"/>
    <property type="match status" value="2"/>
</dbReference>
<feature type="region of interest" description="Disordered" evidence="7">
    <location>
        <begin position="714"/>
        <end position="757"/>
    </location>
</feature>
<dbReference type="AlphaFoldDB" id="A0A168EJR4"/>
<accession>A0A168EJR4</accession>
<comment type="subcellular location">
    <subcellularLocation>
        <location evidence="1">Membrane</location>
        <topology evidence="1">Single-pass membrane protein</topology>
    </subcellularLocation>
</comment>
<dbReference type="PRINTS" id="PR01217">
    <property type="entry name" value="PRICHEXTENSN"/>
</dbReference>
<proteinExistence type="predicted"/>
<evidence type="ECO:0000256" key="5">
    <source>
        <dbReference type="ARBA" id="ARBA00023136"/>
    </source>
</evidence>
<name>A0A168EJR4_CORFA</name>
<keyword evidence="2" id="KW-0812">Transmembrane</keyword>
<feature type="chain" id="PRO_5007896489" evidence="8">
    <location>
        <begin position="23"/>
        <end position="844"/>
    </location>
</feature>
<dbReference type="GeneID" id="30017090"/>
<dbReference type="InterPro" id="IPR002889">
    <property type="entry name" value="WSC_carb-bd"/>
</dbReference>
<feature type="domain" description="WSC" evidence="9">
    <location>
        <begin position="139"/>
        <end position="234"/>
    </location>
</feature>
<evidence type="ECO:0000256" key="7">
    <source>
        <dbReference type="SAM" id="MobiDB-lite"/>
    </source>
</evidence>
<gene>
    <name evidence="10" type="ORF">ISF_00798</name>
</gene>
<feature type="compositionally biased region" description="Low complexity" evidence="7">
    <location>
        <begin position="724"/>
        <end position="751"/>
    </location>
</feature>
<evidence type="ECO:0000256" key="4">
    <source>
        <dbReference type="ARBA" id="ARBA00022989"/>
    </source>
</evidence>
<evidence type="ECO:0000313" key="11">
    <source>
        <dbReference type="Proteomes" id="UP000076744"/>
    </source>
</evidence>
<keyword evidence="3 8" id="KW-0732">Signal</keyword>
<keyword evidence="6" id="KW-0325">Glycoprotein</keyword>
<dbReference type="PANTHER" id="PTHR24269:SF16">
    <property type="entry name" value="PROTEIN SLG1"/>
    <property type="match status" value="1"/>
</dbReference>
<feature type="region of interest" description="Disordered" evidence="7">
    <location>
        <begin position="237"/>
        <end position="475"/>
    </location>
</feature>
<reference evidence="10 11" key="1">
    <citation type="journal article" date="2016" name="Genome Biol. Evol.">
        <title>Divergent and convergent evolution of fungal pathogenicity.</title>
        <authorList>
            <person name="Shang Y."/>
            <person name="Xiao G."/>
            <person name="Zheng P."/>
            <person name="Cen K."/>
            <person name="Zhan S."/>
            <person name="Wang C."/>
        </authorList>
    </citation>
    <scope>NUCLEOTIDE SEQUENCE [LARGE SCALE GENOMIC DNA]</scope>
    <source>
        <strain evidence="10 11">ARSEF 2679</strain>
    </source>
</reference>
<evidence type="ECO:0000256" key="8">
    <source>
        <dbReference type="SAM" id="SignalP"/>
    </source>
</evidence>
<dbReference type="STRING" id="1081104.A0A168EJR4"/>
<feature type="region of interest" description="Disordered" evidence="7">
    <location>
        <begin position="587"/>
        <end position="613"/>
    </location>
</feature>
<keyword evidence="11" id="KW-1185">Reference proteome</keyword>
<dbReference type="OrthoDB" id="2019572at2759"/>
<comment type="caution">
    <text evidence="10">The sequence shown here is derived from an EMBL/GenBank/DDBJ whole genome shotgun (WGS) entry which is preliminary data.</text>
</comment>
<evidence type="ECO:0000256" key="6">
    <source>
        <dbReference type="ARBA" id="ARBA00023180"/>
    </source>
</evidence>
<feature type="domain" description="WSC" evidence="9">
    <location>
        <begin position="36"/>
        <end position="126"/>
    </location>
</feature>
<sequence>MALYRSVVAAAAALSLATLTTATNYELPACTDNFTPFTSKGCYTNGDTALLMRSKVDGNDMTVEKCTAVCKGNAFRYAGLTYYGVCYCGDEIAADKTADASCNYPCNGNKGQLCGGKGTLNIWEDPTYTKTPSEVTVADYTYSGCYVDNVNNQGRAFPWPESIEPAKFTPETCIAACKAQGFPIAGTEYAHECWCGNVLSRTVKAAEKDCNAPCGGDSSRICGGGSRLSVYIAKDLESNEPCSNGNPPTSSSTSTGPTTQPTQPTSTGPSTGPSTEPTSTGPSTEPTSTRPSTEPTSTVPSTGPSTGPSTEPTSTGPSTEPTSTGPSTEPTSTGPSTGPSTEPTSTGPSTKPTSPSTSPSTEPTSTGPSTEPTGPSTEPTGPSTGPSTQPTSTGPSTQPTSSSTRPGTSTGPSTQPTSSSTRPGTSTGPSTTKPTSSSTRPGTSTGSTTGPSTNPGTTTKPGTSTKPTSTAPGSCTTTIVTPPTCEHQIGKWCLPPTPEWTCKEDCYSAWKQCEVTVYSCFNQAGYPDSLNCYAYASWCKSLKGYCDRCDNSSKCNKLDCWKSLEPGHVGTSTTKTVTTACTIVPTSNPPGTTTKPTTSSKPVTSTKTSTSTTQCPPQPTNICKQPTSKDCDFGPGNPVGGVPLPIVTCNDCKDDFNANPWKMYLNANSRNCPSFPHGRIGGVCCDACKYQYTKCVEVYANSCYNLQNQPNFHPPRSIEEREPWGSSSSSSNGWGSSSSSSSGSSSSSSGWGNPGWGNPGWGNPNPGVCKGWGSYSGGVGASASAYAGGSGAWARANAWAGAGWGSGNNNYNNAVYRCKVQYDDCIYENQNVNPVSECRSWGCK</sequence>
<organism evidence="10 11">
    <name type="scientific">Cordyceps fumosorosea (strain ARSEF 2679)</name>
    <name type="common">Isaria fumosorosea</name>
    <dbReference type="NCBI Taxonomy" id="1081104"/>
    <lineage>
        <taxon>Eukaryota</taxon>
        <taxon>Fungi</taxon>
        <taxon>Dikarya</taxon>
        <taxon>Ascomycota</taxon>
        <taxon>Pezizomycotina</taxon>
        <taxon>Sordariomycetes</taxon>
        <taxon>Hypocreomycetidae</taxon>
        <taxon>Hypocreales</taxon>
        <taxon>Cordycipitaceae</taxon>
        <taxon>Cordyceps</taxon>
    </lineage>
</organism>
<evidence type="ECO:0000313" key="10">
    <source>
        <dbReference type="EMBL" id="OAA73897.1"/>
    </source>
</evidence>